<dbReference type="InterPro" id="IPR012156">
    <property type="entry name" value="Cold_shock_CspA"/>
</dbReference>
<keyword evidence="1" id="KW-0812">Transmembrane</keyword>
<keyword evidence="1" id="KW-1133">Transmembrane helix</keyword>
<dbReference type="RefSeq" id="WP_368503591.1">
    <property type="nucleotide sequence ID" value="NZ_CP162551.1"/>
</dbReference>
<organism evidence="2">
    <name type="scientific">Alkalihalophilus sp. As8PL</name>
    <dbReference type="NCBI Taxonomy" id="3237103"/>
    <lineage>
        <taxon>Bacteria</taxon>
        <taxon>Bacillati</taxon>
        <taxon>Bacillota</taxon>
        <taxon>Bacilli</taxon>
        <taxon>Bacillales</taxon>
        <taxon>Bacillaceae</taxon>
        <taxon>Alkalihalophilus</taxon>
    </lineage>
</organism>
<dbReference type="GO" id="GO:0003676">
    <property type="term" value="F:nucleic acid binding"/>
    <property type="evidence" value="ECO:0007669"/>
    <property type="project" value="InterPro"/>
</dbReference>
<dbReference type="InterPro" id="IPR010718">
    <property type="entry name" value="DUF1294"/>
</dbReference>
<keyword evidence="1" id="KW-0472">Membrane</keyword>
<proteinExistence type="predicted"/>
<sequence length="87" mass="10148">MEWIIYLFLINITSYLVMGYDKKQARAKKFRVSERNLFLLTVIGGSIGTYMGMKQHRHKTKHQTFTVGVPLIISLQIILAAFILLRY</sequence>
<evidence type="ECO:0000256" key="1">
    <source>
        <dbReference type="SAM" id="Phobius"/>
    </source>
</evidence>
<feature type="transmembrane region" description="Helical" evidence="1">
    <location>
        <begin position="65"/>
        <end position="85"/>
    </location>
</feature>
<dbReference type="EMBL" id="CP162551">
    <property type="protein sequence ID" value="XDI36101.1"/>
    <property type="molecule type" value="Genomic_DNA"/>
</dbReference>
<dbReference type="Pfam" id="PF06961">
    <property type="entry name" value="DUF1294"/>
    <property type="match status" value="1"/>
</dbReference>
<gene>
    <name evidence="2" type="ORF">AB3N04_15515</name>
</gene>
<accession>A0AB39BQC6</accession>
<dbReference type="PIRSF" id="PIRSF002599">
    <property type="entry name" value="Cold_shock_A"/>
    <property type="match status" value="1"/>
</dbReference>
<evidence type="ECO:0000313" key="2">
    <source>
        <dbReference type="EMBL" id="XDI36101.1"/>
    </source>
</evidence>
<feature type="transmembrane region" description="Helical" evidence="1">
    <location>
        <begin position="36"/>
        <end position="53"/>
    </location>
</feature>
<reference evidence="2" key="1">
    <citation type="submission" date="2024-07" db="EMBL/GenBank/DDBJ databases">
        <title>Identification and characteristics of an arsenic-resistant bacterial isolate, which belongs to a novel species.</title>
        <authorList>
            <person name="Juszczyk A."/>
            <person name="Kowalczyk A."/>
            <person name="Was K."/>
            <person name="Kosowicz W."/>
            <person name="Budzyn A."/>
            <person name="Latowski D."/>
        </authorList>
    </citation>
    <scope>NUCLEOTIDE SEQUENCE</scope>
    <source>
        <strain evidence="2">As8PL</strain>
    </source>
</reference>
<dbReference type="AlphaFoldDB" id="A0AB39BQC6"/>
<protein>
    <submittedName>
        <fullName evidence="2">DUF1294 domain-containing protein</fullName>
    </submittedName>
</protein>
<name>A0AB39BQC6_9BACI</name>